<feature type="transmembrane region" description="Helical" evidence="2">
    <location>
        <begin position="17"/>
        <end position="35"/>
    </location>
</feature>
<sequence>MARFQAGQLTDDVHADWLTVQLLAITLATGVLDAVSYGEYQVFASNQTGNVIVLLSLAIGIRTRYAGGPALVTTASGVLAIAAVLMYRGTWYALASSRGHGWDALPVSLLALVGGLQVSQARQSGIQEIPTAMLTSPMVEFLNHPHLFAPCFRLSLSSPSRPRPSPAEAAAIKSRNLRALYLFTFVTGVTTGAALHRSTGPASATFFGLAIRLVSFVAFVFVPAQRAPLSASQSLPCPPSTSSSSSASSSSPPCSSSAPVPVSA</sequence>
<proteinExistence type="predicted"/>
<dbReference type="EMBL" id="OOIP01000032">
    <property type="protein sequence ID" value="SPO41812.1"/>
    <property type="molecule type" value="Genomic_DNA"/>
</dbReference>
<dbReference type="Proteomes" id="UP000323386">
    <property type="component" value="Unassembled WGS sequence"/>
</dbReference>
<dbReference type="InterPro" id="IPR010699">
    <property type="entry name" value="DUF1275"/>
</dbReference>
<feature type="transmembrane region" description="Helical" evidence="2">
    <location>
        <begin position="42"/>
        <end position="61"/>
    </location>
</feature>
<name>A0A5C3FBP2_9BASI</name>
<feature type="transmembrane region" description="Helical" evidence="2">
    <location>
        <begin position="202"/>
        <end position="222"/>
    </location>
</feature>
<dbReference type="Pfam" id="PF06912">
    <property type="entry name" value="DUF1275"/>
    <property type="match status" value="1"/>
</dbReference>
<evidence type="ECO:0008006" key="5">
    <source>
        <dbReference type="Google" id="ProtNLM"/>
    </source>
</evidence>
<gene>
    <name evidence="3" type="ORF">PSFLO_07294</name>
</gene>
<feature type="compositionally biased region" description="Low complexity" evidence="1">
    <location>
        <begin position="232"/>
        <end position="264"/>
    </location>
</feature>
<evidence type="ECO:0000313" key="4">
    <source>
        <dbReference type="Proteomes" id="UP000323386"/>
    </source>
</evidence>
<feature type="region of interest" description="Disordered" evidence="1">
    <location>
        <begin position="229"/>
        <end position="264"/>
    </location>
</feature>
<dbReference type="AlphaFoldDB" id="A0A5C3FBP2"/>
<evidence type="ECO:0000313" key="3">
    <source>
        <dbReference type="EMBL" id="SPO41812.1"/>
    </source>
</evidence>
<protein>
    <recommendedName>
        <fullName evidence="5">DUF1275 domain-containing protein</fullName>
    </recommendedName>
</protein>
<evidence type="ECO:0000256" key="1">
    <source>
        <dbReference type="SAM" id="MobiDB-lite"/>
    </source>
</evidence>
<keyword evidence="2" id="KW-0812">Transmembrane</keyword>
<dbReference type="PANTHER" id="PTHR37488">
    <property type="entry name" value="DUF1275 DOMAIN-CONTAINING PROTEIN"/>
    <property type="match status" value="1"/>
</dbReference>
<dbReference type="OrthoDB" id="5288586at2759"/>
<feature type="transmembrane region" description="Helical" evidence="2">
    <location>
        <begin position="67"/>
        <end position="87"/>
    </location>
</feature>
<organism evidence="3 4">
    <name type="scientific">Pseudozyma flocculosa</name>
    <dbReference type="NCBI Taxonomy" id="84751"/>
    <lineage>
        <taxon>Eukaryota</taxon>
        <taxon>Fungi</taxon>
        <taxon>Dikarya</taxon>
        <taxon>Basidiomycota</taxon>
        <taxon>Ustilaginomycotina</taxon>
        <taxon>Ustilaginomycetes</taxon>
        <taxon>Ustilaginales</taxon>
        <taxon>Ustilaginaceae</taxon>
        <taxon>Pseudozyma</taxon>
    </lineage>
</organism>
<reference evidence="3 4" key="1">
    <citation type="submission" date="2018-03" db="EMBL/GenBank/DDBJ databases">
        <authorList>
            <person name="Guldener U."/>
        </authorList>
    </citation>
    <scope>NUCLEOTIDE SEQUENCE [LARGE SCALE GENOMIC DNA]</scope>
    <source>
        <strain evidence="3 4">DAOM196992</strain>
    </source>
</reference>
<keyword evidence="2" id="KW-0472">Membrane</keyword>
<keyword evidence="2" id="KW-1133">Transmembrane helix</keyword>
<dbReference type="PANTHER" id="PTHR37488:SF2">
    <property type="entry name" value="DUF1275 DOMAIN-CONTAINING PROTEIN"/>
    <property type="match status" value="1"/>
</dbReference>
<evidence type="ECO:0000256" key="2">
    <source>
        <dbReference type="SAM" id="Phobius"/>
    </source>
</evidence>
<keyword evidence="4" id="KW-1185">Reference proteome</keyword>
<accession>A0A5C3FBP2</accession>
<feature type="transmembrane region" description="Helical" evidence="2">
    <location>
        <begin position="179"/>
        <end position="196"/>
    </location>
</feature>